<dbReference type="InterPro" id="IPR013783">
    <property type="entry name" value="Ig-like_fold"/>
</dbReference>
<gene>
    <name evidence="2" type="ORF">DXZ20_05335</name>
</gene>
<keyword evidence="3" id="KW-1185">Reference proteome</keyword>
<feature type="signal peptide" evidence="1">
    <location>
        <begin position="1"/>
        <end position="29"/>
    </location>
</feature>
<evidence type="ECO:0000313" key="3">
    <source>
        <dbReference type="Proteomes" id="UP000481033"/>
    </source>
</evidence>
<evidence type="ECO:0000313" key="2">
    <source>
        <dbReference type="EMBL" id="NEZ55109.1"/>
    </source>
</evidence>
<comment type="caution">
    <text evidence="2">The sequence shown here is derived from an EMBL/GenBank/DDBJ whole genome shotgun (WGS) entry which is preliminary data.</text>
</comment>
<sequence length="262" mass="28610">MSLPFHGASRWCGWAVGLACLVTSPVAFAQMGLSPLVIETEAQRGRAQGVLRVNNNGGEAMRVRVYAEPFTYERDNGFMLLENSPEDLTPYLQFSPRELVIPAQSERRVRLISIFPPNLPEGEYRAVIFTEPLDATRQVGSNVGIVTRVGATIYVRQGKVTASLAVTGAQWDVEQQYVELLVANSGSGSARPKAQWTIQRVGETVTSGETISTSVMAGGDRNLHLIPDRPLTPGTYEITGELSWRDGETELTQPFSVSLNVS</sequence>
<dbReference type="AlphaFoldDB" id="A0A6M0RG45"/>
<dbReference type="Gene3D" id="2.60.40.10">
    <property type="entry name" value="Immunoglobulins"/>
    <property type="match status" value="1"/>
</dbReference>
<evidence type="ECO:0000256" key="1">
    <source>
        <dbReference type="SAM" id="SignalP"/>
    </source>
</evidence>
<dbReference type="Proteomes" id="UP000481033">
    <property type="component" value="Unassembled WGS sequence"/>
</dbReference>
<reference evidence="2 3" key="1">
    <citation type="journal article" date="2020" name="Microb. Ecol.">
        <title>Ecogenomics of the Marine Benthic Filamentous Cyanobacterium Adonisia.</title>
        <authorList>
            <person name="Walter J.M."/>
            <person name="Coutinho F.H."/>
            <person name="Leomil L."/>
            <person name="Hargreaves P.I."/>
            <person name="Campeao M.E."/>
            <person name="Vieira V.V."/>
            <person name="Silva B.S."/>
            <person name="Fistarol G.O."/>
            <person name="Salomon P.S."/>
            <person name="Sawabe T."/>
            <person name="Mino S."/>
            <person name="Hosokawa M."/>
            <person name="Miyashita H."/>
            <person name="Maruyama F."/>
            <person name="van Verk M.C."/>
            <person name="Dutilh B.E."/>
            <person name="Thompson C.C."/>
            <person name="Thompson F.L."/>
        </authorList>
    </citation>
    <scope>NUCLEOTIDE SEQUENCE [LARGE SCALE GENOMIC DNA]</scope>
    <source>
        <strain evidence="2 3">CCMR0081</strain>
    </source>
</reference>
<accession>A0A6M0RG45</accession>
<dbReference type="RefSeq" id="WP_163662221.1">
    <property type="nucleotide sequence ID" value="NZ_QXHD01000004.1"/>
</dbReference>
<dbReference type="EMBL" id="QXHD01000004">
    <property type="protein sequence ID" value="NEZ55109.1"/>
    <property type="molecule type" value="Genomic_DNA"/>
</dbReference>
<organism evidence="2 3">
    <name type="scientific">Adonisia turfae CCMR0081</name>
    <dbReference type="NCBI Taxonomy" id="2292702"/>
    <lineage>
        <taxon>Bacteria</taxon>
        <taxon>Bacillati</taxon>
        <taxon>Cyanobacteriota</taxon>
        <taxon>Adonisia</taxon>
        <taxon>Adonisia turfae</taxon>
    </lineage>
</organism>
<feature type="chain" id="PRO_5026845729" evidence="1">
    <location>
        <begin position="30"/>
        <end position="262"/>
    </location>
</feature>
<protein>
    <submittedName>
        <fullName evidence="2">P pilus assembly protein, chaperone PapD</fullName>
    </submittedName>
</protein>
<name>A0A6M0RG45_9CYAN</name>
<proteinExistence type="predicted"/>
<keyword evidence="1" id="KW-0732">Signal</keyword>